<feature type="transmembrane region" description="Helical" evidence="1">
    <location>
        <begin position="638"/>
        <end position="662"/>
    </location>
</feature>
<keyword evidence="1" id="KW-0472">Membrane</keyword>
<evidence type="ECO:0000259" key="2">
    <source>
        <dbReference type="SMART" id="SM00635"/>
    </source>
</evidence>
<comment type="caution">
    <text evidence="3">The sequence shown here is derived from an EMBL/GenBank/DDBJ whole genome shotgun (WGS) entry which is preliminary data.</text>
</comment>
<dbReference type="Pfam" id="PF02368">
    <property type="entry name" value="Big_2"/>
    <property type="match status" value="5"/>
</dbReference>
<dbReference type="SMART" id="SM00635">
    <property type="entry name" value="BID_2"/>
    <property type="match status" value="5"/>
</dbReference>
<dbReference type="AlphaFoldDB" id="A0A7V7UAL6"/>
<dbReference type="InterPro" id="IPR003343">
    <property type="entry name" value="Big_2"/>
</dbReference>
<dbReference type="RefSeq" id="WP_151147632.1">
    <property type="nucleotide sequence ID" value="NZ_WAGX01000007.1"/>
</dbReference>
<dbReference type="OrthoDB" id="2046310at2"/>
<reference evidence="3 4" key="1">
    <citation type="submission" date="2019-09" db="EMBL/GenBank/DDBJ databases">
        <authorList>
            <person name="Valk L.C."/>
        </authorList>
    </citation>
    <scope>NUCLEOTIDE SEQUENCE [LARGE SCALE GENOMIC DNA]</scope>
    <source>
        <strain evidence="3">GalUA</strain>
    </source>
</reference>
<dbReference type="InterPro" id="IPR008964">
    <property type="entry name" value="Invasin/intimin_cell_adhesion"/>
</dbReference>
<organism evidence="3 4">
    <name type="scientific">Candidatus Galacturonatibacter soehngenii</name>
    <dbReference type="NCBI Taxonomy" id="2307010"/>
    <lineage>
        <taxon>Bacteria</taxon>
        <taxon>Bacillati</taxon>
        <taxon>Bacillota</taxon>
        <taxon>Clostridia</taxon>
        <taxon>Lachnospirales</taxon>
        <taxon>Lachnospiraceae</taxon>
        <taxon>Candidatus Galacturonatibacter</taxon>
    </lineage>
</organism>
<dbReference type="EMBL" id="WAGX01000007">
    <property type="protein sequence ID" value="KAB1435906.1"/>
    <property type="molecule type" value="Genomic_DNA"/>
</dbReference>
<keyword evidence="1" id="KW-1133">Transmembrane helix</keyword>
<name>A0A7V7UAL6_9FIRM</name>
<feature type="domain" description="BIG2" evidence="2">
    <location>
        <begin position="389"/>
        <end position="465"/>
    </location>
</feature>
<feature type="domain" description="BIG2" evidence="2">
    <location>
        <begin position="54"/>
        <end position="131"/>
    </location>
</feature>
<sequence length="669" mass="72774">MIRGKKTAKRKLNNIFMRFIAVLILICYLFNGMTLVQATAKQEADAEATQADIKVTEIDLGDYQTEMKVGEKQLLSITPLPSDATNQTLTFQSSDETVATINGMGRINAISEGSTTITVKCGDIENGFSLSVISGEVAVTDIEIGYYDLEMEIGKTQTLLTTVLPTSATNQTVTYSSSDTSIATILSTGEIKALAKGVVTITASAGNISKDIKLTVKEEAKVKAKQIDLGDYQDTMAIGEKQLLSATVLPTDTTEQTLSYKSSNEEVATVNELGRITAIAVGKTKITISCGEVSNSFSLTVKKTNDIEVTDIEIGNYEEEMIVDKTQTITATVMPSNATDTTITYSSSNTGIATVLSSGEVKAIAKGNVIITVKAGEITKEIPITVKVATTKIELNNNYVVLKPMEEFTLKASALPTDAVQSMTYEVVDKDIATITSNGTVQAKSIGTTSVIVSNGDLSVAATVIVNESGTADQTMIENATKQVVSSTNQTLSGVEAEVVEAIRDESNVNDIELTVKNCRVLSKNILKALYETGKTIIITGDGYTIHLKGTDIVNYENELITQINFEKKDKAIEFFINENKNLPGKFTLEIEESGFKYLYIYNEAKEKFQQLKIKDIIRFELDMHGKYMITQEKINSISISIVVIVLVVAILLGLTITYIAVKKQYWFW</sequence>
<proteinExistence type="predicted"/>
<feature type="domain" description="BIG2" evidence="2">
    <location>
        <begin position="221"/>
        <end position="300"/>
    </location>
</feature>
<keyword evidence="4" id="KW-1185">Reference proteome</keyword>
<keyword evidence="1" id="KW-0812">Transmembrane</keyword>
<protein>
    <recommendedName>
        <fullName evidence="2">BIG2 domain-containing protein</fullName>
    </recommendedName>
</protein>
<dbReference type="Gene3D" id="2.60.40.1080">
    <property type="match status" value="5"/>
</dbReference>
<reference evidence="3 4" key="2">
    <citation type="submission" date="2020-02" db="EMBL/GenBank/DDBJ databases">
        <title>Candidatus Galacturonibacter soehngenii shows hetero-acetogenic catabolism of galacturonic acid but lacks a canonical carbon monoxide dehydrogenase/acetyl-CoA synthase complex.</title>
        <authorList>
            <person name="Diender M."/>
            <person name="Stouten G.R."/>
            <person name="Petersen J.F."/>
            <person name="Nielsen P.H."/>
            <person name="Dueholm M.S."/>
            <person name="Pronk J.T."/>
            <person name="Van Loosdrecht M.C.M."/>
        </authorList>
    </citation>
    <scope>NUCLEOTIDE SEQUENCE [LARGE SCALE GENOMIC DNA]</scope>
    <source>
        <strain evidence="3">GalUA</strain>
    </source>
</reference>
<evidence type="ECO:0000313" key="3">
    <source>
        <dbReference type="EMBL" id="KAB1435906.1"/>
    </source>
</evidence>
<feature type="domain" description="BIG2" evidence="2">
    <location>
        <begin position="308"/>
        <end position="385"/>
    </location>
</feature>
<dbReference type="SUPFAM" id="SSF49373">
    <property type="entry name" value="Invasin/intimin cell-adhesion fragments"/>
    <property type="match status" value="5"/>
</dbReference>
<feature type="domain" description="BIG2" evidence="2">
    <location>
        <begin position="138"/>
        <end position="215"/>
    </location>
</feature>
<accession>A0A7V7UAL6</accession>
<evidence type="ECO:0000313" key="4">
    <source>
        <dbReference type="Proteomes" id="UP000461768"/>
    </source>
</evidence>
<dbReference type="Proteomes" id="UP000461768">
    <property type="component" value="Unassembled WGS sequence"/>
</dbReference>
<evidence type="ECO:0000256" key="1">
    <source>
        <dbReference type="SAM" id="Phobius"/>
    </source>
</evidence>
<gene>
    <name evidence="3" type="ORF">F7O84_16150</name>
</gene>